<name>A0A9W9TMP5_9EURO</name>
<dbReference type="AlphaFoldDB" id="A0A9W9TMP5"/>
<reference evidence="1" key="1">
    <citation type="submission" date="2022-11" db="EMBL/GenBank/DDBJ databases">
        <authorList>
            <person name="Petersen C."/>
        </authorList>
    </citation>
    <scope>NUCLEOTIDE SEQUENCE</scope>
    <source>
        <strain evidence="1">IBT 19713</strain>
    </source>
</reference>
<dbReference type="Proteomes" id="UP001150941">
    <property type="component" value="Unassembled WGS sequence"/>
</dbReference>
<protein>
    <submittedName>
        <fullName evidence="1">Uncharacterized protein</fullName>
    </submittedName>
</protein>
<comment type="caution">
    <text evidence="1">The sequence shown here is derived from an EMBL/GenBank/DDBJ whole genome shotgun (WGS) entry which is preliminary data.</text>
</comment>
<dbReference type="EMBL" id="JAPQKS010000004">
    <property type="protein sequence ID" value="KAJ5232150.1"/>
    <property type="molecule type" value="Genomic_DNA"/>
</dbReference>
<proteinExistence type="predicted"/>
<accession>A0A9W9TMP5</accession>
<keyword evidence="2" id="KW-1185">Reference proteome</keyword>
<gene>
    <name evidence="1" type="ORF">N7468_005106</name>
</gene>
<reference evidence="1" key="2">
    <citation type="journal article" date="2023" name="IMA Fungus">
        <title>Comparative genomic study of the Penicillium genus elucidates a diverse pangenome and 15 lateral gene transfer events.</title>
        <authorList>
            <person name="Petersen C."/>
            <person name="Sorensen T."/>
            <person name="Nielsen M.R."/>
            <person name="Sondergaard T.E."/>
            <person name="Sorensen J.L."/>
            <person name="Fitzpatrick D.A."/>
            <person name="Frisvad J.C."/>
            <person name="Nielsen K.L."/>
        </authorList>
    </citation>
    <scope>NUCLEOTIDE SEQUENCE</scope>
    <source>
        <strain evidence="1">IBT 19713</strain>
    </source>
</reference>
<dbReference type="RefSeq" id="XP_058330143.1">
    <property type="nucleotide sequence ID" value="XM_058474403.1"/>
</dbReference>
<evidence type="ECO:0000313" key="1">
    <source>
        <dbReference type="EMBL" id="KAJ5232150.1"/>
    </source>
</evidence>
<organism evidence="1 2">
    <name type="scientific">Penicillium chermesinum</name>
    <dbReference type="NCBI Taxonomy" id="63820"/>
    <lineage>
        <taxon>Eukaryota</taxon>
        <taxon>Fungi</taxon>
        <taxon>Dikarya</taxon>
        <taxon>Ascomycota</taxon>
        <taxon>Pezizomycotina</taxon>
        <taxon>Eurotiomycetes</taxon>
        <taxon>Eurotiomycetidae</taxon>
        <taxon>Eurotiales</taxon>
        <taxon>Aspergillaceae</taxon>
        <taxon>Penicillium</taxon>
    </lineage>
</organism>
<evidence type="ECO:0000313" key="2">
    <source>
        <dbReference type="Proteomes" id="UP001150941"/>
    </source>
</evidence>
<dbReference type="GeneID" id="83201706"/>
<sequence length="86" mass="9887">MCDHKKLKLEGISLGPAKLELKFKANMNPRFLLLCYKRTDQTYQLQNAPGLPLEKHSDLRPRFGSKLNGKLLAQLTQDMQTSCFKH</sequence>